<dbReference type="AlphaFoldDB" id="A0A075AHU1"/>
<dbReference type="KEGG" id="ovi:T265_03086"/>
<evidence type="ECO:0000313" key="1">
    <source>
        <dbReference type="EMBL" id="KER30474.1"/>
    </source>
</evidence>
<dbReference type="GeneID" id="20317273"/>
<accession>A0A075AHU1</accession>
<protein>
    <submittedName>
        <fullName evidence="1">Uncharacterized protein</fullName>
    </submittedName>
</protein>
<dbReference type="RefSeq" id="XP_009165755.1">
    <property type="nucleotide sequence ID" value="XM_009167491.1"/>
</dbReference>
<gene>
    <name evidence="1" type="ORF">T265_03086</name>
</gene>
<dbReference type="OrthoDB" id="9390935at2759"/>
<dbReference type="EMBL" id="KL596660">
    <property type="protein sequence ID" value="KER30474.1"/>
    <property type="molecule type" value="Genomic_DNA"/>
</dbReference>
<proteinExistence type="predicted"/>
<name>A0A075AHU1_OPIVI</name>
<reference evidence="1 2" key="1">
    <citation type="submission" date="2013-11" db="EMBL/GenBank/DDBJ databases">
        <title>Opisthorchis viverrini - life in the bile duct.</title>
        <authorList>
            <person name="Young N.D."/>
            <person name="Nagarajan N."/>
            <person name="Lin S.J."/>
            <person name="Korhonen P.K."/>
            <person name="Jex A.R."/>
            <person name="Hall R.S."/>
            <person name="Safavi-Hemami H."/>
            <person name="Kaewkong W."/>
            <person name="Bertrand D."/>
            <person name="Gao S."/>
            <person name="Seet Q."/>
            <person name="Wongkham S."/>
            <person name="Teh B.T."/>
            <person name="Wongkham C."/>
            <person name="Intapan P.M."/>
            <person name="Maleewong W."/>
            <person name="Yang X."/>
            <person name="Hu M."/>
            <person name="Wang Z."/>
            <person name="Hofmann A."/>
            <person name="Sternberg P.W."/>
            <person name="Tan P."/>
            <person name="Wang J."/>
            <person name="Gasser R.B."/>
        </authorList>
    </citation>
    <scope>NUCLEOTIDE SEQUENCE [LARGE SCALE GENOMIC DNA]</scope>
</reference>
<evidence type="ECO:0000313" key="2">
    <source>
        <dbReference type="Proteomes" id="UP000054324"/>
    </source>
</evidence>
<keyword evidence="2" id="KW-1185">Reference proteome</keyword>
<sequence length="128" mass="14886">MKRIDARAMFNTEVFENLIRSNKKQRDPEAVQNSYLSCDLWIRCTPVHNLTYQSCKARLRTTSNRLVFTVEDILQLLHKINQFCALEPDEIHPRILKETSSKLANHLHLVFCQSPDEEIVTPIYETGG</sequence>
<dbReference type="CTD" id="20317273"/>
<dbReference type="Proteomes" id="UP000054324">
    <property type="component" value="Unassembled WGS sequence"/>
</dbReference>
<organism evidence="1 2">
    <name type="scientific">Opisthorchis viverrini</name>
    <name type="common">Southeast Asian liver fluke</name>
    <dbReference type="NCBI Taxonomy" id="6198"/>
    <lineage>
        <taxon>Eukaryota</taxon>
        <taxon>Metazoa</taxon>
        <taxon>Spiralia</taxon>
        <taxon>Lophotrochozoa</taxon>
        <taxon>Platyhelminthes</taxon>
        <taxon>Trematoda</taxon>
        <taxon>Digenea</taxon>
        <taxon>Opisthorchiida</taxon>
        <taxon>Opisthorchiata</taxon>
        <taxon>Opisthorchiidae</taxon>
        <taxon>Opisthorchis</taxon>
    </lineage>
</organism>